<evidence type="ECO:0000259" key="4">
    <source>
        <dbReference type="PROSITE" id="PS50893"/>
    </source>
</evidence>
<keyword evidence="3 5" id="KW-0067">ATP-binding</keyword>
<dbReference type="eggNOG" id="COG1116">
    <property type="taxonomic scope" value="Bacteria"/>
</dbReference>
<dbReference type="RefSeq" id="WP_005468910.1">
    <property type="nucleotide sequence ID" value="NZ_KB291043.1"/>
</dbReference>
<name>L1NGB8_9PORP</name>
<dbReference type="STRING" id="1127696.HMPREF9134_00695"/>
<dbReference type="PANTHER" id="PTHR42788">
    <property type="entry name" value="TAURINE IMPORT ATP-BINDING PROTEIN-RELATED"/>
    <property type="match status" value="1"/>
</dbReference>
<dbReference type="InterPro" id="IPR003593">
    <property type="entry name" value="AAA+_ATPase"/>
</dbReference>
<dbReference type="Gene3D" id="3.40.50.300">
    <property type="entry name" value="P-loop containing nucleotide triphosphate hydrolases"/>
    <property type="match status" value="1"/>
</dbReference>
<dbReference type="InterPro" id="IPR003439">
    <property type="entry name" value="ABC_transporter-like_ATP-bd"/>
</dbReference>
<dbReference type="GO" id="GO:0005524">
    <property type="term" value="F:ATP binding"/>
    <property type="evidence" value="ECO:0007669"/>
    <property type="project" value="UniProtKB-KW"/>
</dbReference>
<keyword evidence="2" id="KW-0547">Nucleotide-binding</keyword>
<reference evidence="5 6" key="1">
    <citation type="submission" date="2012-05" db="EMBL/GenBank/DDBJ databases">
        <authorList>
            <person name="Weinstock G."/>
            <person name="Sodergren E."/>
            <person name="Lobos E.A."/>
            <person name="Fulton L."/>
            <person name="Fulton R."/>
            <person name="Courtney L."/>
            <person name="Fronick C."/>
            <person name="O'Laughlin M."/>
            <person name="Godfrey J."/>
            <person name="Wilson R.M."/>
            <person name="Miner T."/>
            <person name="Farmer C."/>
            <person name="Delehaunty K."/>
            <person name="Cordes M."/>
            <person name="Minx P."/>
            <person name="Tomlinson C."/>
            <person name="Chen J."/>
            <person name="Wollam A."/>
            <person name="Pepin K.H."/>
            <person name="Bhonagiri V."/>
            <person name="Zhang X."/>
            <person name="Suruliraj S."/>
            <person name="Warren W."/>
            <person name="Mitreva M."/>
            <person name="Mardis E.R."/>
            <person name="Wilson R.K."/>
        </authorList>
    </citation>
    <scope>NUCLEOTIDE SEQUENCE [LARGE SCALE GENOMIC DNA]</scope>
    <source>
        <strain evidence="5 6">F0037</strain>
    </source>
</reference>
<dbReference type="PROSITE" id="PS00211">
    <property type="entry name" value="ABC_TRANSPORTER_1"/>
    <property type="match status" value="1"/>
</dbReference>
<comment type="caution">
    <text evidence="5">The sequence shown here is derived from an EMBL/GenBank/DDBJ whole genome shotgun (WGS) entry which is preliminary data.</text>
</comment>
<dbReference type="PANTHER" id="PTHR42788:SF13">
    <property type="entry name" value="ALIPHATIC SULFONATES IMPORT ATP-BINDING PROTEIN SSUB"/>
    <property type="match status" value="1"/>
</dbReference>
<keyword evidence="1" id="KW-0813">Transport</keyword>
<dbReference type="InterPro" id="IPR050166">
    <property type="entry name" value="ABC_transporter_ATP-bind"/>
</dbReference>
<evidence type="ECO:0000313" key="5">
    <source>
        <dbReference type="EMBL" id="EKY02305.1"/>
    </source>
</evidence>
<dbReference type="HOGENOM" id="CLU_000604_1_22_10"/>
<evidence type="ECO:0000256" key="3">
    <source>
        <dbReference type="ARBA" id="ARBA00022840"/>
    </source>
</evidence>
<organism evidence="5 6">
    <name type="scientific">Porphyromonas catoniae F0037</name>
    <dbReference type="NCBI Taxonomy" id="1127696"/>
    <lineage>
        <taxon>Bacteria</taxon>
        <taxon>Pseudomonadati</taxon>
        <taxon>Bacteroidota</taxon>
        <taxon>Bacteroidia</taxon>
        <taxon>Bacteroidales</taxon>
        <taxon>Porphyromonadaceae</taxon>
        <taxon>Porphyromonas</taxon>
    </lineage>
</organism>
<dbReference type="AlphaFoldDB" id="L1NGB8"/>
<dbReference type="Pfam" id="PF00005">
    <property type="entry name" value="ABC_tran"/>
    <property type="match status" value="1"/>
</dbReference>
<gene>
    <name evidence="5" type="ORF">HMPREF9134_00695</name>
</gene>
<dbReference type="SUPFAM" id="SSF52540">
    <property type="entry name" value="P-loop containing nucleoside triphosphate hydrolases"/>
    <property type="match status" value="1"/>
</dbReference>
<dbReference type="Proteomes" id="UP000010408">
    <property type="component" value="Unassembled WGS sequence"/>
</dbReference>
<proteinExistence type="predicted"/>
<dbReference type="InterPro" id="IPR027417">
    <property type="entry name" value="P-loop_NTPase"/>
</dbReference>
<dbReference type="PATRIC" id="fig|1127696.3.peg.621"/>
<feature type="domain" description="ABC transporter" evidence="4">
    <location>
        <begin position="7"/>
        <end position="235"/>
    </location>
</feature>
<evidence type="ECO:0000313" key="6">
    <source>
        <dbReference type="Proteomes" id="UP000010408"/>
    </source>
</evidence>
<dbReference type="PROSITE" id="PS50893">
    <property type="entry name" value="ABC_TRANSPORTER_2"/>
    <property type="match status" value="1"/>
</dbReference>
<accession>L1NGB8</accession>
<dbReference type="EMBL" id="AMEQ01000018">
    <property type="protein sequence ID" value="EKY02305.1"/>
    <property type="molecule type" value="Genomic_DNA"/>
</dbReference>
<dbReference type="GO" id="GO:0016887">
    <property type="term" value="F:ATP hydrolysis activity"/>
    <property type="evidence" value="ECO:0007669"/>
    <property type="project" value="InterPro"/>
</dbReference>
<protein>
    <submittedName>
        <fullName evidence="5">ABC transporter, ATP-binding protein</fullName>
    </submittedName>
</protein>
<dbReference type="SMART" id="SM00382">
    <property type="entry name" value="AAA"/>
    <property type="match status" value="1"/>
</dbReference>
<sequence>MSFPTELKVQHLSAGYTSKQGLHTVLAGISFTLGEEITSIIGPSGGGKSTLLHCLSGILSPSSGTMLLGERPLNPRAHQIALVPQQYGLLPWKKVKANILLPQALGKRIVSEELQNSIIQTLDIAPLLDRYPAELSGGQRQRVALARAFIMQPDLILLDEAFSALDIATAERCRTLFLKLWESYPTPTLVVTHSPAEAVALSSRTLLINQGELLADLRYPQRDELESRLLYLNETLQ</sequence>
<evidence type="ECO:0000256" key="2">
    <source>
        <dbReference type="ARBA" id="ARBA00022741"/>
    </source>
</evidence>
<dbReference type="InterPro" id="IPR017871">
    <property type="entry name" value="ABC_transporter-like_CS"/>
</dbReference>
<evidence type="ECO:0000256" key="1">
    <source>
        <dbReference type="ARBA" id="ARBA00022448"/>
    </source>
</evidence>